<feature type="domain" description="GOLD" evidence="11">
    <location>
        <begin position="31"/>
        <end position="91"/>
    </location>
</feature>
<dbReference type="GO" id="GO:0005794">
    <property type="term" value="C:Golgi apparatus"/>
    <property type="evidence" value="ECO:0007669"/>
    <property type="project" value="UniProtKB-SubCell"/>
</dbReference>
<dbReference type="GO" id="GO:0033116">
    <property type="term" value="C:endoplasmic reticulum-Golgi intermediate compartment membrane"/>
    <property type="evidence" value="ECO:0007669"/>
    <property type="project" value="UniProtKB-SubCell"/>
</dbReference>
<sequence>MDDARRICASLLGCVALFVGAANAFSPIDSEFTFQLPAASKECFYQSAVHNSSIEIEYQVIAGAGMDVDFSIISPQGIHLVSEFRRSDGVHICTCAIRPNTMVLSYNTVLLLPHKVF</sequence>
<comment type="similarity">
    <text evidence="4">Belongs to the EMP24/GP25L family.</text>
</comment>
<evidence type="ECO:0000256" key="10">
    <source>
        <dbReference type="SAM" id="SignalP"/>
    </source>
</evidence>
<dbReference type="AlphaFoldDB" id="A0A8C2GAC7"/>
<comment type="subcellular location">
    <subcellularLocation>
        <location evidence="1">Endoplasmic reticulum membrane</location>
        <topology evidence="1">Single-pass type I membrane protein</topology>
    </subcellularLocation>
    <subcellularLocation>
        <location evidence="2">Endoplasmic reticulum-Golgi intermediate compartment membrane</location>
        <topology evidence="2">Single-pass type I membrane protein</topology>
    </subcellularLocation>
    <subcellularLocation>
        <location evidence="3">Golgi apparatus</location>
        <location evidence="3">cis-Golgi network membrane</location>
        <topology evidence="3">Single-pass type I membrane protein</topology>
    </subcellularLocation>
</comment>
<dbReference type="PANTHER" id="PTHR22811">
    <property type="entry name" value="TRANSMEMBRANE EMP24 DOMAIN-CONTAINING PROTEIN"/>
    <property type="match status" value="1"/>
</dbReference>
<evidence type="ECO:0000256" key="3">
    <source>
        <dbReference type="ARBA" id="ARBA00004619"/>
    </source>
</evidence>
<evidence type="ECO:0000256" key="7">
    <source>
        <dbReference type="ARBA" id="ARBA00022824"/>
    </source>
</evidence>
<evidence type="ECO:0000256" key="4">
    <source>
        <dbReference type="ARBA" id="ARBA00007104"/>
    </source>
</evidence>
<dbReference type="SUPFAM" id="SSF101576">
    <property type="entry name" value="Supernatant protein factor (SPF), C-terminal domain"/>
    <property type="match status" value="1"/>
</dbReference>
<dbReference type="Proteomes" id="UP000694701">
    <property type="component" value="Unplaced"/>
</dbReference>
<feature type="signal peptide" evidence="10">
    <location>
        <begin position="1"/>
        <end position="24"/>
    </location>
</feature>
<organism evidence="12 13">
    <name type="scientific">Cyprinus carpio</name>
    <name type="common">Common carp</name>
    <dbReference type="NCBI Taxonomy" id="7962"/>
    <lineage>
        <taxon>Eukaryota</taxon>
        <taxon>Metazoa</taxon>
        <taxon>Chordata</taxon>
        <taxon>Craniata</taxon>
        <taxon>Vertebrata</taxon>
        <taxon>Euteleostomi</taxon>
        <taxon>Actinopterygii</taxon>
        <taxon>Neopterygii</taxon>
        <taxon>Teleostei</taxon>
        <taxon>Ostariophysi</taxon>
        <taxon>Cypriniformes</taxon>
        <taxon>Cyprinidae</taxon>
        <taxon>Cyprininae</taxon>
        <taxon>Cyprinus</taxon>
    </lineage>
</organism>
<evidence type="ECO:0000256" key="5">
    <source>
        <dbReference type="ARBA" id="ARBA00022692"/>
    </source>
</evidence>
<reference evidence="12" key="1">
    <citation type="submission" date="2025-08" db="UniProtKB">
        <authorList>
            <consortium name="Ensembl"/>
        </authorList>
    </citation>
    <scope>IDENTIFICATION</scope>
</reference>
<keyword evidence="5" id="KW-0812">Transmembrane</keyword>
<accession>A0A8C2GAC7</accession>
<dbReference type="Ensembl" id="ENSCCRT00020074462.1">
    <property type="protein sequence ID" value="ENSCCRP00020067698.1"/>
    <property type="gene ID" value="ENSCCRG00020031780.1"/>
</dbReference>
<evidence type="ECO:0000259" key="11">
    <source>
        <dbReference type="Pfam" id="PF01105"/>
    </source>
</evidence>
<evidence type="ECO:0000313" key="13">
    <source>
        <dbReference type="Proteomes" id="UP000694701"/>
    </source>
</evidence>
<dbReference type="InterPro" id="IPR009038">
    <property type="entry name" value="GOLD_dom"/>
</dbReference>
<keyword evidence="7" id="KW-0256">Endoplasmic reticulum</keyword>
<evidence type="ECO:0000256" key="2">
    <source>
        <dbReference type="ARBA" id="ARBA00004151"/>
    </source>
</evidence>
<protein>
    <submittedName>
        <fullName evidence="12">Transmembrane p24 trafficking protein 1b</fullName>
    </submittedName>
</protein>
<dbReference type="InterPro" id="IPR036598">
    <property type="entry name" value="GOLD_dom_sf"/>
</dbReference>
<feature type="chain" id="PRO_5034751811" evidence="10">
    <location>
        <begin position="25"/>
        <end position="117"/>
    </location>
</feature>
<dbReference type="GO" id="GO:0005789">
    <property type="term" value="C:endoplasmic reticulum membrane"/>
    <property type="evidence" value="ECO:0007669"/>
    <property type="project" value="UniProtKB-SubCell"/>
</dbReference>
<evidence type="ECO:0000256" key="8">
    <source>
        <dbReference type="ARBA" id="ARBA00022989"/>
    </source>
</evidence>
<evidence type="ECO:0000313" key="12">
    <source>
        <dbReference type="Ensembl" id="ENSCCRP00020067698.1"/>
    </source>
</evidence>
<dbReference type="InterPro" id="IPR015720">
    <property type="entry name" value="Emp24-like"/>
</dbReference>
<keyword evidence="8" id="KW-1133">Transmembrane helix</keyword>
<name>A0A8C2GAC7_CYPCA</name>
<proteinExistence type="inferred from homology"/>
<keyword evidence="6 10" id="KW-0732">Signal</keyword>
<evidence type="ECO:0000256" key="6">
    <source>
        <dbReference type="ARBA" id="ARBA00022729"/>
    </source>
</evidence>
<dbReference type="Pfam" id="PF01105">
    <property type="entry name" value="EMP24_GP25L"/>
    <property type="match status" value="1"/>
</dbReference>
<evidence type="ECO:0000256" key="9">
    <source>
        <dbReference type="ARBA" id="ARBA00023136"/>
    </source>
</evidence>
<keyword evidence="9" id="KW-0472">Membrane</keyword>
<evidence type="ECO:0000256" key="1">
    <source>
        <dbReference type="ARBA" id="ARBA00004115"/>
    </source>
</evidence>